<dbReference type="InterPro" id="IPR000305">
    <property type="entry name" value="GIY-YIG_endonuc"/>
</dbReference>
<evidence type="ECO:0000259" key="1">
    <source>
        <dbReference type="PROSITE" id="PS50151"/>
    </source>
</evidence>
<evidence type="ECO:0000313" key="4">
    <source>
        <dbReference type="EMBL" id="OGZ27284.1"/>
    </source>
</evidence>
<dbReference type="Proteomes" id="UP000177740">
    <property type="component" value="Unassembled WGS sequence"/>
</dbReference>
<dbReference type="InterPro" id="IPR050066">
    <property type="entry name" value="UvrABC_protein_C"/>
</dbReference>
<dbReference type="InterPro" id="IPR047296">
    <property type="entry name" value="GIY-YIG_UvrC_Cho"/>
</dbReference>
<dbReference type="GO" id="GO:0009381">
    <property type="term" value="F:excinuclease ABC activity"/>
    <property type="evidence" value="ECO:0007669"/>
    <property type="project" value="InterPro"/>
</dbReference>
<dbReference type="EMBL" id="MHMM01000008">
    <property type="protein sequence ID" value="OGZ27284.1"/>
    <property type="molecule type" value="Genomic_DNA"/>
</dbReference>
<gene>
    <name evidence="4" type="ORF">A2365_01050</name>
</gene>
<organism evidence="4 5">
    <name type="scientific">Candidatus Nealsonbacteria bacterium RIFOXYB1_FULL_40_15</name>
    <dbReference type="NCBI Taxonomy" id="1801677"/>
    <lineage>
        <taxon>Bacteria</taxon>
        <taxon>Candidatus Nealsoniibacteriota</taxon>
    </lineage>
</organism>
<dbReference type="InterPro" id="IPR036876">
    <property type="entry name" value="UVR_dom_sf"/>
</dbReference>
<name>A0A1G2ENB1_9BACT</name>
<dbReference type="InterPro" id="IPR001162">
    <property type="entry name" value="UvrC_RNase_H_dom"/>
</dbReference>
<feature type="domain" description="UVR" evidence="1">
    <location>
        <begin position="187"/>
        <end position="222"/>
    </location>
</feature>
<dbReference type="Gene3D" id="3.40.1440.10">
    <property type="entry name" value="GIY-YIG endonuclease"/>
    <property type="match status" value="1"/>
</dbReference>
<dbReference type="SUPFAM" id="SSF82771">
    <property type="entry name" value="GIY-YIG endonuclease"/>
    <property type="match status" value="1"/>
</dbReference>
<proteinExistence type="predicted"/>
<feature type="domain" description="GIY-YIG" evidence="2">
    <location>
        <begin position="12"/>
        <end position="87"/>
    </location>
</feature>
<dbReference type="InterPro" id="IPR035901">
    <property type="entry name" value="GIY-YIG_endonuc_sf"/>
</dbReference>
<dbReference type="STRING" id="1801677.A2365_01050"/>
<comment type="caution">
    <text evidence="4">The sequence shown here is derived from an EMBL/GenBank/DDBJ whole genome shotgun (WGS) entry which is preliminary data.</text>
</comment>
<evidence type="ECO:0000313" key="5">
    <source>
        <dbReference type="Proteomes" id="UP000177740"/>
    </source>
</evidence>
<dbReference type="SMART" id="SM00465">
    <property type="entry name" value="GIYc"/>
    <property type="match status" value="1"/>
</dbReference>
<dbReference type="PROSITE" id="PS50165">
    <property type="entry name" value="UVRC"/>
    <property type="match status" value="1"/>
</dbReference>
<evidence type="ECO:0000259" key="3">
    <source>
        <dbReference type="PROSITE" id="PS50165"/>
    </source>
</evidence>
<evidence type="ECO:0000259" key="2">
    <source>
        <dbReference type="PROSITE" id="PS50164"/>
    </source>
</evidence>
<dbReference type="SUPFAM" id="SSF46600">
    <property type="entry name" value="C-terminal UvrC-binding domain of UvrB"/>
    <property type="match status" value="1"/>
</dbReference>
<dbReference type="Pfam" id="PF02151">
    <property type="entry name" value="UVR"/>
    <property type="match status" value="1"/>
</dbReference>
<dbReference type="AlphaFoldDB" id="A0A1G2ENB1"/>
<dbReference type="CDD" id="cd10434">
    <property type="entry name" value="GIY-YIG_UvrC_Cho"/>
    <property type="match status" value="1"/>
</dbReference>
<dbReference type="Gene3D" id="4.10.860.10">
    <property type="entry name" value="UVR domain"/>
    <property type="match status" value="1"/>
</dbReference>
<dbReference type="GO" id="GO:0009380">
    <property type="term" value="C:excinuclease repair complex"/>
    <property type="evidence" value="ECO:0007669"/>
    <property type="project" value="TreeGrafter"/>
</dbReference>
<reference evidence="4 5" key="1">
    <citation type="journal article" date="2016" name="Nat. Commun.">
        <title>Thousands of microbial genomes shed light on interconnected biogeochemical processes in an aquifer system.</title>
        <authorList>
            <person name="Anantharaman K."/>
            <person name="Brown C.T."/>
            <person name="Hug L.A."/>
            <person name="Sharon I."/>
            <person name="Castelle C.J."/>
            <person name="Probst A.J."/>
            <person name="Thomas B.C."/>
            <person name="Singh A."/>
            <person name="Wilkins M.J."/>
            <person name="Karaoz U."/>
            <person name="Brodie E.L."/>
            <person name="Williams K.H."/>
            <person name="Hubbard S.S."/>
            <person name="Banfield J.F."/>
        </authorList>
    </citation>
    <scope>NUCLEOTIDE SEQUENCE [LARGE SCALE GENOMIC DNA]</scope>
</reference>
<dbReference type="PANTHER" id="PTHR30562:SF1">
    <property type="entry name" value="UVRABC SYSTEM PROTEIN C"/>
    <property type="match status" value="1"/>
</dbReference>
<dbReference type="GO" id="GO:0006289">
    <property type="term" value="P:nucleotide-excision repair"/>
    <property type="evidence" value="ECO:0007669"/>
    <property type="project" value="InterPro"/>
</dbReference>
<evidence type="ECO:0008006" key="6">
    <source>
        <dbReference type="Google" id="ProtNLM"/>
    </source>
</evidence>
<dbReference type="PROSITE" id="PS50151">
    <property type="entry name" value="UVR"/>
    <property type="match status" value="1"/>
</dbReference>
<dbReference type="PROSITE" id="PS50164">
    <property type="entry name" value="GIY_YIG"/>
    <property type="match status" value="1"/>
</dbReference>
<accession>A0A1G2ENB1</accession>
<dbReference type="Pfam" id="PF01541">
    <property type="entry name" value="GIY-YIG"/>
    <property type="match status" value="1"/>
</dbReference>
<feature type="domain" description="UvrC family homology region profile" evidence="3">
    <location>
        <begin position="212"/>
        <end position="330"/>
    </location>
</feature>
<dbReference type="InterPro" id="IPR001943">
    <property type="entry name" value="UVR_dom"/>
</dbReference>
<dbReference type="Gene3D" id="3.30.420.340">
    <property type="entry name" value="UvrC, RNAse H endonuclease domain"/>
    <property type="match status" value="1"/>
</dbReference>
<sequence length="401" mass="46526">MNKFVFKKYIPSGPGIYAFFGKEGLLYIGKAKNLKQRIKNHFNQPSYRDDLFMHKVKKTGFIETGSEIEALILESNAIKNYRPKFNVLWKDDKNYFFVEITKEDCPRVFLTHQKTGPGFIGPFVDGDSIKRTLKTLRRVFPYYTAKTHPKNKCSWCHLGLCPGTDPDKQKYRKSIKNLKLVLEGKKSSALRSIKKEMEIASKRQDFERAAELRDRLGSLERVLENAKVIKETENYGKLKENLKLLFKRNISRIEGYDISNIQGTKATGSMVVFIDGFPKKEYYRKFKIRLPEKPNDTAMIKEVLERRADHKEWPFPDLILIDGGKGQLSSGLGLKKEIKAKFCALAKKHNELFVEGEEKPILLKDAPKDLANLILRIRDEAHRFAIAYHKRLRRSNLLNEH</sequence>
<dbReference type="InterPro" id="IPR038476">
    <property type="entry name" value="UvrC_RNase_H_dom_sf"/>
</dbReference>
<protein>
    <recommendedName>
        <fullName evidence="6">Excinuclease ABC subunit C</fullName>
    </recommendedName>
</protein>
<dbReference type="PANTHER" id="PTHR30562">
    <property type="entry name" value="UVRC/OXIDOREDUCTASE"/>
    <property type="match status" value="1"/>
</dbReference>
<dbReference type="Pfam" id="PF08459">
    <property type="entry name" value="UvrC_RNaseH_dom"/>
    <property type="match status" value="1"/>
</dbReference>